<reference evidence="2" key="2">
    <citation type="journal article" date="2021" name="Sci. Data">
        <title>Chromosome-scale genome sequencing, assembly and annotation of six genomes from subfamily Leishmaniinae.</title>
        <authorList>
            <person name="Almutairi H."/>
            <person name="Urbaniak M.D."/>
            <person name="Bates M.D."/>
            <person name="Jariyapan N."/>
            <person name="Kwakye-Nuako G."/>
            <person name="Thomaz Soccol V."/>
            <person name="Al-Salem W.S."/>
            <person name="Dillon R.J."/>
            <person name="Bates P.A."/>
            <person name="Gatherer D."/>
        </authorList>
    </citation>
    <scope>NUCLEOTIDE SEQUENCE [LARGE SCALE GENOMIC DNA]</scope>
</reference>
<dbReference type="RefSeq" id="XP_067061017.1">
    <property type="nucleotide sequence ID" value="XM_067203980.1"/>
</dbReference>
<sequence length="165" mass="17418">MRHHHSFTSRAAAGVPSDAVMPADAKCLGASCRFGGTVDARTYCYLEEVWAAALRQAEAAVLASPHTGRSGVQRSTHAVEADSVRVDETAAVHVMGTTQVSPTCNENDLVSSPLPCAPAPPPPVVAPGRPMPSAAGTRTWMRVEAQPNLKRNAYPAHRGVAWVVQ</sequence>
<dbReference type="KEGG" id="loi:92357914"/>
<comment type="caution">
    <text evidence="1">The sequence shown here is derived from an EMBL/GenBank/DDBJ whole genome shotgun (WGS) entry which is preliminary data.</text>
</comment>
<evidence type="ECO:0000313" key="1">
    <source>
        <dbReference type="EMBL" id="KAG5472621.1"/>
    </source>
</evidence>
<proteinExistence type="predicted"/>
<accession>A0A836GCV6</accession>
<dbReference type="EMBL" id="JAFHLR010000030">
    <property type="protein sequence ID" value="KAG5472621.1"/>
    <property type="molecule type" value="Genomic_DNA"/>
</dbReference>
<protein>
    <submittedName>
        <fullName evidence="1">Uncharacterized protein</fullName>
    </submittedName>
</protein>
<gene>
    <name evidence="1" type="ORF">LSCM4_01941</name>
</gene>
<dbReference type="AlphaFoldDB" id="A0A836GCV6"/>
<dbReference type="SMR" id="A0A836GCV6"/>
<organism evidence="1 2">
    <name type="scientific">Leishmania orientalis</name>
    <dbReference type="NCBI Taxonomy" id="2249476"/>
    <lineage>
        <taxon>Eukaryota</taxon>
        <taxon>Discoba</taxon>
        <taxon>Euglenozoa</taxon>
        <taxon>Kinetoplastea</taxon>
        <taxon>Metakinetoplastina</taxon>
        <taxon>Trypanosomatida</taxon>
        <taxon>Trypanosomatidae</taxon>
        <taxon>Leishmaniinae</taxon>
        <taxon>Leishmania</taxon>
    </lineage>
</organism>
<dbReference type="Proteomes" id="UP000674143">
    <property type="component" value="Unassembled WGS sequence"/>
</dbReference>
<evidence type="ECO:0000313" key="2">
    <source>
        <dbReference type="Proteomes" id="UP000674143"/>
    </source>
</evidence>
<reference evidence="2" key="1">
    <citation type="journal article" date="2021" name="Microbiol. Resour. Announc.">
        <title>LGAAP: Leishmaniinae Genome Assembly and Annotation Pipeline.</title>
        <authorList>
            <person name="Almutairi H."/>
            <person name="Urbaniak M.D."/>
            <person name="Bates M.D."/>
            <person name="Jariyapan N."/>
            <person name="Kwakye-Nuako G."/>
            <person name="Thomaz-Soccol V."/>
            <person name="Al-Salem W.S."/>
            <person name="Dillon R.J."/>
            <person name="Bates P.A."/>
            <person name="Gatherer D."/>
        </authorList>
    </citation>
    <scope>NUCLEOTIDE SEQUENCE [LARGE SCALE GENOMIC DNA]</scope>
</reference>
<name>A0A836GCV6_9TRYP</name>
<dbReference type="GeneID" id="92357914"/>
<keyword evidence="2" id="KW-1185">Reference proteome</keyword>